<evidence type="ECO:0000256" key="8">
    <source>
        <dbReference type="ARBA" id="ARBA00022701"/>
    </source>
</evidence>
<evidence type="ECO:0000256" key="4">
    <source>
        <dbReference type="ARBA" id="ARBA00005366"/>
    </source>
</evidence>
<organism evidence="20 21">
    <name type="scientific">Malassezia furfur</name>
    <name type="common">Pityriasis versicolor infection agent</name>
    <name type="synonym">Pityrosporum furfur</name>
    <dbReference type="NCBI Taxonomy" id="55194"/>
    <lineage>
        <taxon>Eukaryota</taxon>
        <taxon>Fungi</taxon>
        <taxon>Dikarya</taxon>
        <taxon>Basidiomycota</taxon>
        <taxon>Ustilaginomycotina</taxon>
        <taxon>Malasseziomycetes</taxon>
        <taxon>Malasseziales</taxon>
        <taxon>Malasseziaceae</taxon>
        <taxon>Malassezia</taxon>
    </lineage>
</organism>
<evidence type="ECO:0000256" key="5">
    <source>
        <dbReference type="ARBA" id="ARBA00022454"/>
    </source>
</evidence>
<keyword evidence="5" id="KW-0158">Chromosome</keyword>
<evidence type="ECO:0000313" key="21">
    <source>
        <dbReference type="Proteomes" id="UP000818624"/>
    </source>
</evidence>
<keyword evidence="8" id="KW-0493">Microtubule</keyword>
<dbReference type="PANTHER" id="PTHR28216">
    <property type="entry name" value="DASH COMPLEX SUBUNIT DUO1"/>
    <property type="match status" value="1"/>
</dbReference>
<keyword evidence="10" id="KW-0159">Chromosome partition</keyword>
<evidence type="ECO:0000256" key="13">
    <source>
        <dbReference type="ARBA" id="ARBA00023212"/>
    </source>
</evidence>
<keyword evidence="12" id="KW-0175">Coiled coil</keyword>
<gene>
    <name evidence="20" type="ORF">GLX27_001930</name>
</gene>
<evidence type="ECO:0000256" key="10">
    <source>
        <dbReference type="ARBA" id="ARBA00022829"/>
    </source>
</evidence>
<keyword evidence="9" id="KW-0498">Mitosis</keyword>
<keyword evidence="11" id="KW-0995">Kinetochore</keyword>
<keyword evidence="14" id="KW-0539">Nucleus</keyword>
<accession>A0ABY8EP20</accession>
<feature type="compositionally biased region" description="Polar residues" evidence="19">
    <location>
        <begin position="264"/>
        <end position="276"/>
    </location>
</feature>
<feature type="compositionally biased region" description="Low complexity" evidence="19">
    <location>
        <begin position="296"/>
        <end position="318"/>
    </location>
</feature>
<comment type="similarity">
    <text evidence="4">Belongs to the DASH complex DUO1 family.</text>
</comment>
<evidence type="ECO:0000256" key="16">
    <source>
        <dbReference type="ARBA" id="ARBA00023328"/>
    </source>
</evidence>
<evidence type="ECO:0000256" key="14">
    <source>
        <dbReference type="ARBA" id="ARBA00023242"/>
    </source>
</evidence>
<dbReference type="EMBL" id="CP046235">
    <property type="protein sequence ID" value="WFD47279.1"/>
    <property type="molecule type" value="Genomic_DNA"/>
</dbReference>
<evidence type="ECO:0000313" key="20">
    <source>
        <dbReference type="EMBL" id="WFD47279.1"/>
    </source>
</evidence>
<feature type="region of interest" description="Disordered" evidence="19">
    <location>
        <begin position="237"/>
        <end position="318"/>
    </location>
</feature>
<evidence type="ECO:0000256" key="18">
    <source>
        <dbReference type="ARBA" id="ARBA00044358"/>
    </source>
</evidence>
<evidence type="ECO:0000256" key="7">
    <source>
        <dbReference type="ARBA" id="ARBA00022618"/>
    </source>
</evidence>
<keyword evidence="21" id="KW-1185">Reference proteome</keyword>
<keyword evidence="13" id="KW-0206">Cytoskeleton</keyword>
<evidence type="ECO:0000256" key="6">
    <source>
        <dbReference type="ARBA" id="ARBA00022490"/>
    </source>
</evidence>
<keyword evidence="15" id="KW-0131">Cell cycle</keyword>
<evidence type="ECO:0000256" key="19">
    <source>
        <dbReference type="SAM" id="MobiDB-lite"/>
    </source>
</evidence>
<keyword evidence="16" id="KW-0137">Centromere</keyword>
<dbReference type="InterPro" id="IPR013960">
    <property type="entry name" value="DASH_Duo1"/>
</dbReference>
<feature type="region of interest" description="Disordered" evidence="19">
    <location>
        <begin position="76"/>
        <end position="102"/>
    </location>
</feature>
<evidence type="ECO:0000256" key="11">
    <source>
        <dbReference type="ARBA" id="ARBA00022838"/>
    </source>
</evidence>
<evidence type="ECO:0000256" key="2">
    <source>
        <dbReference type="ARBA" id="ARBA00004186"/>
    </source>
</evidence>
<proteinExistence type="inferred from homology"/>
<sequence length="318" mass="34762">MRMLEKYQHKQHRALLKGEAEQCGRHAQLAPHSLDIAVRTRLGARACVRDARERQGAAICTGLKRDIVHFAVQPGQRQGRTRCERRTRQQHAEAPHAHGGSREVVRRVVMDHDAALRTPTRGRGDADTTLGDASANTSSFAKADESLFGHVLRADAGLRADAPVEDTESAEQVQQQLEQLQHLNRIFASYESALAGGVGQIETFARKIHETDRLLDTYIDLLQHAQARRTLLADPSWHGASKDAADHAAAQQREAQAALRASQPRSRPTGANSSHSTRGRSVPTRGAHPQRGMGESRTAPTRGASRAAAAPTTRGPFR</sequence>
<reference evidence="20 21" key="1">
    <citation type="journal article" date="2020" name="Elife">
        <title>Loss of centromere function drives karyotype evolution in closely related Malassezia species.</title>
        <authorList>
            <person name="Sankaranarayanan S.R."/>
            <person name="Ianiri G."/>
            <person name="Coelho M.A."/>
            <person name="Reza M.H."/>
            <person name="Thimmappa B.C."/>
            <person name="Ganguly P."/>
            <person name="Vadnala R.N."/>
            <person name="Sun S."/>
            <person name="Siddharthan R."/>
            <person name="Tellgren-Roth C."/>
            <person name="Dawson T.L."/>
            <person name="Heitman J."/>
            <person name="Sanyal K."/>
        </authorList>
    </citation>
    <scope>NUCLEOTIDE SEQUENCE [LARGE SCALE GENOMIC DNA]</scope>
    <source>
        <strain evidence="20">CBS14141</strain>
    </source>
</reference>
<keyword evidence="6" id="KW-0963">Cytoplasm</keyword>
<evidence type="ECO:0000256" key="3">
    <source>
        <dbReference type="ARBA" id="ARBA00004629"/>
    </source>
</evidence>
<name>A0ABY8EP20_MALFU</name>
<keyword evidence="7" id="KW-0132">Cell division</keyword>
<evidence type="ECO:0000256" key="1">
    <source>
        <dbReference type="ARBA" id="ARBA00004123"/>
    </source>
</evidence>
<evidence type="ECO:0000256" key="17">
    <source>
        <dbReference type="ARBA" id="ARBA00044152"/>
    </source>
</evidence>
<evidence type="ECO:0000256" key="9">
    <source>
        <dbReference type="ARBA" id="ARBA00022776"/>
    </source>
</evidence>
<evidence type="ECO:0000256" key="15">
    <source>
        <dbReference type="ARBA" id="ARBA00023306"/>
    </source>
</evidence>
<dbReference type="Pfam" id="PF08651">
    <property type="entry name" value="DASH_Duo1"/>
    <property type="match status" value="1"/>
</dbReference>
<comment type="subcellular location">
    <subcellularLocation>
        <location evidence="3">Chromosome</location>
        <location evidence="3">Centromere</location>
        <location evidence="3">Kinetochore</location>
    </subcellularLocation>
    <subcellularLocation>
        <location evidence="2">Cytoplasm</location>
        <location evidence="2">Cytoskeleton</location>
        <location evidence="2">Spindle</location>
    </subcellularLocation>
    <subcellularLocation>
        <location evidence="1">Nucleus</location>
    </subcellularLocation>
</comment>
<dbReference type="Proteomes" id="UP000818624">
    <property type="component" value="Chromosome 2"/>
</dbReference>
<feature type="compositionally biased region" description="Basic and acidic residues" evidence="19">
    <location>
        <begin position="81"/>
        <end position="102"/>
    </location>
</feature>
<protein>
    <recommendedName>
        <fullName evidence="17">DASH complex subunit DUO1</fullName>
    </recommendedName>
    <alternativeName>
        <fullName evidence="18">Outer kinetochore protein DUO1</fullName>
    </alternativeName>
</protein>
<evidence type="ECO:0000256" key="12">
    <source>
        <dbReference type="ARBA" id="ARBA00023054"/>
    </source>
</evidence>
<dbReference type="PANTHER" id="PTHR28216:SF1">
    <property type="entry name" value="DASH COMPLEX SUBUNIT DUO1"/>
    <property type="match status" value="1"/>
</dbReference>
<feature type="compositionally biased region" description="Low complexity" evidence="19">
    <location>
        <begin position="247"/>
        <end position="263"/>
    </location>
</feature>